<organism evidence="2 3">
    <name type="scientific">Weissella kandleri</name>
    <dbReference type="NCBI Taxonomy" id="1616"/>
    <lineage>
        <taxon>Bacteria</taxon>
        <taxon>Bacillati</taxon>
        <taxon>Bacillota</taxon>
        <taxon>Bacilli</taxon>
        <taxon>Lactobacillales</taxon>
        <taxon>Lactobacillaceae</taxon>
        <taxon>Weissella</taxon>
    </lineage>
</organism>
<gene>
    <name evidence="2" type="ORF">IV73_GL000404</name>
</gene>
<dbReference type="EMBL" id="JQBP01000002">
    <property type="protein sequence ID" value="KRN75246.1"/>
    <property type="molecule type" value="Genomic_DNA"/>
</dbReference>
<protein>
    <submittedName>
        <fullName evidence="2">Uncharacterized protein</fullName>
    </submittedName>
</protein>
<reference evidence="2 3" key="1">
    <citation type="journal article" date="2015" name="Genome Announc.">
        <title>Expanding the biotechnology potential of lactobacilli through comparative genomics of 213 strains and associated genera.</title>
        <authorList>
            <person name="Sun Z."/>
            <person name="Harris H.M."/>
            <person name="McCann A."/>
            <person name="Guo C."/>
            <person name="Argimon S."/>
            <person name="Zhang W."/>
            <person name="Yang X."/>
            <person name="Jeffery I.B."/>
            <person name="Cooney J.C."/>
            <person name="Kagawa T.F."/>
            <person name="Liu W."/>
            <person name="Song Y."/>
            <person name="Salvetti E."/>
            <person name="Wrobel A."/>
            <person name="Rasinkangas P."/>
            <person name="Parkhill J."/>
            <person name="Rea M.C."/>
            <person name="O'Sullivan O."/>
            <person name="Ritari J."/>
            <person name="Douillard F.P."/>
            <person name="Paul Ross R."/>
            <person name="Yang R."/>
            <person name="Briner A.E."/>
            <person name="Felis G.E."/>
            <person name="de Vos W.M."/>
            <person name="Barrangou R."/>
            <person name="Klaenhammer T.R."/>
            <person name="Caufield P.W."/>
            <person name="Cui Y."/>
            <person name="Zhang H."/>
            <person name="O'Toole P.W."/>
        </authorList>
    </citation>
    <scope>NUCLEOTIDE SEQUENCE [LARGE SCALE GENOMIC DNA]</scope>
    <source>
        <strain evidence="2 3">DSM 20593</strain>
    </source>
</reference>
<sequence length="328" mass="38019">MDYQLKSAGREQRIMIAAFWIALASQIQLSALVPGFIIALSPLILPIFLYFNTDLNPIPLTLTVAVASPVFRGILMLVSQQSSPQQIWLYTWADMAFYIMYGLIYYWFYWRRGSWNNATFFVTIVLCDYGANLLEVSILNHWQVPNLDFFKIIFAVALLRTLASCLLAFGYHYFALLLRLERHEQQYYDFIMAAASVKNELYFMQKNVSELERIMKNAYLLNDELQVVNHATSNRALAIARDVHEVKKDYQNVMRGLAASFTMERVVTMRLTEIIRVVTEYARRVIFDRQLDVVIQEKIEGELVIVEHYAVVTILSNLIFNSMDALSQ</sequence>
<keyword evidence="1" id="KW-1133">Transmembrane helix</keyword>
<feature type="transmembrane region" description="Helical" evidence="1">
    <location>
        <begin position="152"/>
        <end position="174"/>
    </location>
</feature>
<name>A0A0R2JD27_9LACO</name>
<keyword evidence="1" id="KW-0812">Transmembrane</keyword>
<evidence type="ECO:0000313" key="3">
    <source>
        <dbReference type="Proteomes" id="UP000051655"/>
    </source>
</evidence>
<keyword evidence="3" id="KW-1185">Reference proteome</keyword>
<accession>A0A0R2JD27</accession>
<proteinExistence type="predicted"/>
<feature type="transmembrane region" description="Helical" evidence="1">
    <location>
        <begin position="120"/>
        <end position="140"/>
    </location>
</feature>
<evidence type="ECO:0000313" key="2">
    <source>
        <dbReference type="EMBL" id="KRN75246.1"/>
    </source>
</evidence>
<dbReference type="AlphaFoldDB" id="A0A0R2JD27"/>
<evidence type="ECO:0000256" key="1">
    <source>
        <dbReference type="SAM" id="Phobius"/>
    </source>
</evidence>
<feature type="transmembrane region" description="Helical" evidence="1">
    <location>
        <begin position="57"/>
        <end position="75"/>
    </location>
</feature>
<feature type="transmembrane region" description="Helical" evidence="1">
    <location>
        <begin position="20"/>
        <end position="51"/>
    </location>
</feature>
<dbReference type="STRING" id="1616.IV73_GL000404"/>
<dbReference type="OrthoDB" id="9792686at2"/>
<feature type="transmembrane region" description="Helical" evidence="1">
    <location>
        <begin position="87"/>
        <end position="108"/>
    </location>
</feature>
<dbReference type="PATRIC" id="fig|1616.3.peg.417"/>
<dbReference type="Proteomes" id="UP000051655">
    <property type="component" value="Unassembled WGS sequence"/>
</dbReference>
<dbReference type="RefSeq" id="WP_157049528.1">
    <property type="nucleotide sequence ID" value="NZ_JQBP01000002.1"/>
</dbReference>
<comment type="caution">
    <text evidence="2">The sequence shown here is derived from an EMBL/GenBank/DDBJ whole genome shotgun (WGS) entry which is preliminary data.</text>
</comment>
<keyword evidence="1" id="KW-0472">Membrane</keyword>